<dbReference type="InterPro" id="IPR015424">
    <property type="entry name" value="PyrdxlP-dep_Trfase"/>
</dbReference>
<dbReference type="GO" id="GO:0008483">
    <property type="term" value="F:transaminase activity"/>
    <property type="evidence" value="ECO:0007669"/>
    <property type="project" value="TreeGrafter"/>
</dbReference>
<dbReference type="Proteomes" id="UP000198923">
    <property type="component" value="Unassembled WGS sequence"/>
</dbReference>
<evidence type="ECO:0000256" key="2">
    <source>
        <dbReference type="RuleBase" id="RU004508"/>
    </source>
</evidence>
<dbReference type="SUPFAM" id="SSF53383">
    <property type="entry name" value="PLP-dependent transferases"/>
    <property type="match status" value="1"/>
</dbReference>
<dbReference type="EMBL" id="FNCN01000015">
    <property type="protein sequence ID" value="SDH39587.1"/>
    <property type="molecule type" value="Genomic_DNA"/>
</dbReference>
<accession>A0A1G8C275</accession>
<dbReference type="PANTHER" id="PTHR30244:SF34">
    <property type="entry name" value="DTDP-4-AMINO-4,6-DIDEOXYGALACTOSE TRANSAMINASE"/>
    <property type="match status" value="1"/>
</dbReference>
<keyword evidence="4" id="KW-1185">Reference proteome</keyword>
<evidence type="ECO:0000313" key="4">
    <source>
        <dbReference type="Proteomes" id="UP000198923"/>
    </source>
</evidence>
<dbReference type="Pfam" id="PF01041">
    <property type="entry name" value="DegT_DnrJ_EryC1"/>
    <property type="match status" value="1"/>
</dbReference>
<proteinExistence type="inferred from homology"/>
<gene>
    <name evidence="3" type="ORF">SAMN05421505_11535</name>
</gene>
<protein>
    <submittedName>
        <fullName evidence="3">dTDP-4-amino-4,6-dideoxygalactose transaminase</fullName>
    </submittedName>
</protein>
<organism evidence="3 4">
    <name type="scientific">Sinosporangium album</name>
    <dbReference type="NCBI Taxonomy" id="504805"/>
    <lineage>
        <taxon>Bacteria</taxon>
        <taxon>Bacillati</taxon>
        <taxon>Actinomycetota</taxon>
        <taxon>Actinomycetes</taxon>
        <taxon>Streptosporangiales</taxon>
        <taxon>Streptosporangiaceae</taxon>
        <taxon>Sinosporangium</taxon>
    </lineage>
</organism>
<dbReference type="InterPro" id="IPR015421">
    <property type="entry name" value="PyrdxlP-dep_Trfase_major"/>
</dbReference>
<dbReference type="InterPro" id="IPR000653">
    <property type="entry name" value="DegT/StrS_aminotransferase"/>
</dbReference>
<dbReference type="AlphaFoldDB" id="A0A1G8C275"/>
<evidence type="ECO:0000313" key="3">
    <source>
        <dbReference type="EMBL" id="SDH39587.1"/>
    </source>
</evidence>
<dbReference type="GO" id="GO:0030170">
    <property type="term" value="F:pyridoxal phosphate binding"/>
    <property type="evidence" value="ECO:0007669"/>
    <property type="project" value="TreeGrafter"/>
</dbReference>
<keyword evidence="2" id="KW-0663">Pyridoxal phosphate</keyword>
<reference evidence="3 4" key="1">
    <citation type="submission" date="2016-10" db="EMBL/GenBank/DDBJ databases">
        <authorList>
            <person name="de Groot N.N."/>
        </authorList>
    </citation>
    <scope>NUCLEOTIDE SEQUENCE [LARGE SCALE GENOMIC DNA]</scope>
    <source>
        <strain evidence="3 4">CPCC 201354</strain>
    </source>
</reference>
<dbReference type="PANTHER" id="PTHR30244">
    <property type="entry name" value="TRANSAMINASE"/>
    <property type="match status" value="1"/>
</dbReference>
<dbReference type="Gene3D" id="3.40.640.10">
    <property type="entry name" value="Type I PLP-dependent aspartate aminotransferase-like (Major domain)"/>
    <property type="match status" value="1"/>
</dbReference>
<comment type="similarity">
    <text evidence="2">Belongs to the DegT/DnrJ/EryC1 family.</text>
</comment>
<comment type="cofactor">
    <cofactor evidence="1">
        <name>pyridoxal 5'-phosphate</name>
        <dbReference type="ChEBI" id="CHEBI:597326"/>
    </cofactor>
</comment>
<sequence>MSAGHLTAAPGDEGRGRTPEALIADRTGRHCVYLPSNRLGLYLALRHWCTPGQRVLMSPISADEILFLVIAAGLRPVIAPLSPATGNIDTSRANIGAVDAVLTTNLYGLPDDMRAFTGKILIEDVAHAIETTVDGRPLGTFGAAGVYSLSKHAAAGSGGVLAVADAADAKALAAERDRLLMPGSGGRELLSVVTSMARHAAVKLNLVRPALWLSRLLGMEEKREGYRIALRADELRAALPQAPALRPFASWIQADLHDFQARRGAIARWYQGRKVAALPRQREARLAGVRLLATLPSVAKGVRAHLDQPLFRVPLLVEDRDRAIAELEGRGVPIGFLYDPPYDDYAPGFAEPSPSPQRARWWGAHALPIDPVYAHRAMPVLEGLTPTTPPP</sequence>
<dbReference type="RefSeq" id="WP_218125900.1">
    <property type="nucleotide sequence ID" value="NZ_FNCN01000015.1"/>
</dbReference>
<evidence type="ECO:0000256" key="1">
    <source>
        <dbReference type="ARBA" id="ARBA00001933"/>
    </source>
</evidence>
<dbReference type="GO" id="GO:0000271">
    <property type="term" value="P:polysaccharide biosynthetic process"/>
    <property type="evidence" value="ECO:0007669"/>
    <property type="project" value="TreeGrafter"/>
</dbReference>
<name>A0A1G8C275_9ACTN</name>
<dbReference type="STRING" id="504805.SAMN05421505_11535"/>